<dbReference type="GeneID" id="30985644"/>
<dbReference type="AlphaFoldDB" id="A0A1E4SND0"/>
<dbReference type="RefSeq" id="XP_020066127.1">
    <property type="nucleotide sequence ID" value="XM_020211508.1"/>
</dbReference>
<evidence type="ECO:0000313" key="2">
    <source>
        <dbReference type="Proteomes" id="UP000094285"/>
    </source>
</evidence>
<dbReference type="InterPro" id="IPR011008">
    <property type="entry name" value="Dimeric_a/b-barrel"/>
</dbReference>
<sequence length="112" mass="12461">MPQEYNVVIFDKPNAPRLEHRPTHVKNIVGNVESGIVKLGGALFKDEAKTEFAGSTLQVVANSREEVLEFLKTDIYAQVGVWDLDSVLIHPVGNAVRLPIRMAGVDDKFYQV</sequence>
<protein>
    <recommendedName>
        <fullName evidence="3">YCII-related domain-containing protein</fullName>
    </recommendedName>
</protein>
<gene>
    <name evidence="1" type="ORF">CANTADRAFT_88910</name>
</gene>
<dbReference type="SUPFAM" id="SSF54909">
    <property type="entry name" value="Dimeric alpha+beta barrel"/>
    <property type="match status" value="1"/>
</dbReference>
<dbReference type="Proteomes" id="UP000094285">
    <property type="component" value="Unassembled WGS sequence"/>
</dbReference>
<organism evidence="1 2">
    <name type="scientific">Suhomyces tanzawaensis NRRL Y-17324</name>
    <dbReference type="NCBI Taxonomy" id="984487"/>
    <lineage>
        <taxon>Eukaryota</taxon>
        <taxon>Fungi</taxon>
        <taxon>Dikarya</taxon>
        <taxon>Ascomycota</taxon>
        <taxon>Saccharomycotina</taxon>
        <taxon>Pichiomycetes</taxon>
        <taxon>Debaryomycetaceae</taxon>
        <taxon>Suhomyces</taxon>
    </lineage>
</organism>
<dbReference type="OrthoDB" id="5519740at2759"/>
<accession>A0A1E4SND0</accession>
<dbReference type="PANTHER" id="PTHR33606">
    <property type="entry name" value="PROTEIN YCII"/>
    <property type="match status" value="1"/>
</dbReference>
<dbReference type="Gene3D" id="3.30.70.1060">
    <property type="entry name" value="Dimeric alpha+beta barrel"/>
    <property type="match status" value="1"/>
</dbReference>
<evidence type="ECO:0000313" key="1">
    <source>
        <dbReference type="EMBL" id="ODV81005.1"/>
    </source>
</evidence>
<evidence type="ECO:0008006" key="3">
    <source>
        <dbReference type="Google" id="ProtNLM"/>
    </source>
</evidence>
<dbReference type="InterPro" id="IPR051807">
    <property type="entry name" value="Sec-metab_biosynth-assoc"/>
</dbReference>
<keyword evidence="2" id="KW-1185">Reference proteome</keyword>
<dbReference type="PANTHER" id="PTHR33606:SF3">
    <property type="entry name" value="PROTEIN YCII"/>
    <property type="match status" value="1"/>
</dbReference>
<proteinExistence type="predicted"/>
<reference evidence="2" key="1">
    <citation type="submission" date="2016-05" db="EMBL/GenBank/DDBJ databases">
        <title>Comparative genomics of biotechnologically important yeasts.</title>
        <authorList>
            <consortium name="DOE Joint Genome Institute"/>
            <person name="Riley R."/>
            <person name="Haridas S."/>
            <person name="Wolfe K.H."/>
            <person name="Lopes M.R."/>
            <person name="Hittinger C.T."/>
            <person name="Goker M."/>
            <person name="Salamov A."/>
            <person name="Wisecaver J."/>
            <person name="Long T.M."/>
            <person name="Aerts A.L."/>
            <person name="Barry K."/>
            <person name="Choi C."/>
            <person name="Clum A."/>
            <person name="Coughlan A.Y."/>
            <person name="Deshpande S."/>
            <person name="Douglass A.P."/>
            <person name="Hanson S.J."/>
            <person name="Klenk H.-P."/>
            <person name="Labutti K."/>
            <person name="Lapidus A."/>
            <person name="Lindquist E."/>
            <person name="Lipzen A."/>
            <person name="Meier-Kolthoff J.P."/>
            <person name="Ohm R.A."/>
            <person name="Otillar R.P."/>
            <person name="Pangilinan J."/>
            <person name="Peng Y."/>
            <person name="Rokas A."/>
            <person name="Rosa C.A."/>
            <person name="Scheuner C."/>
            <person name="Sibirny A.A."/>
            <person name="Slot J.C."/>
            <person name="Stielow J.B."/>
            <person name="Sun H."/>
            <person name="Kurtzman C.P."/>
            <person name="Blackwell M."/>
            <person name="Grigoriev I.V."/>
            <person name="Jeffries T.W."/>
        </authorList>
    </citation>
    <scope>NUCLEOTIDE SEQUENCE [LARGE SCALE GENOMIC DNA]</scope>
    <source>
        <strain evidence="2">NRRL Y-17324</strain>
    </source>
</reference>
<name>A0A1E4SND0_9ASCO</name>
<dbReference type="EMBL" id="KV453910">
    <property type="protein sequence ID" value="ODV81005.1"/>
    <property type="molecule type" value="Genomic_DNA"/>
</dbReference>